<sequence>MFTIADSVRQSTAQAFLSPIKNRPNLFVLKNTLVSKILFDDDKYAIGVEAILANNETVSFKANKEVIVSGGAINTPQLLMLSGIGPKEHLDSLEIPVISDLPVGQALQDHVMVLTIHTMGDAPPAQPVNPTKFPVPLVLGYAALSKCQNYPDYQTFNFILPGPSGMLQFCTYFSFKDEICNALYEGSVGKAVLLNAVYLLYPESRSKILLRSKDPKEHPIIYTGYYSNDTDLDNHAKYIQDYLKVRRTNFFRSVNSNMVIPEECGCGEVRDTLKYWKCYALCMMLTGYHYAATCPMGVIVDNRLNVYGVKHLRVADASVMPKITGVNTNAPTIMIAEKAADFIKEDYGLI</sequence>
<evidence type="ECO:0000313" key="1">
    <source>
        <dbReference type="EMBL" id="KAJ8717002.1"/>
    </source>
</evidence>
<dbReference type="Proteomes" id="UP001231649">
    <property type="component" value="Chromosome 18"/>
</dbReference>
<accession>A0ACC2QGG1</accession>
<protein>
    <submittedName>
        <fullName evidence="1">Uncharacterized protein</fullName>
    </submittedName>
</protein>
<gene>
    <name evidence="1" type="ORF">PYW08_005401</name>
</gene>
<evidence type="ECO:0000313" key="2">
    <source>
        <dbReference type="Proteomes" id="UP001231649"/>
    </source>
</evidence>
<dbReference type="EMBL" id="CM056794">
    <property type="protein sequence ID" value="KAJ8717002.1"/>
    <property type="molecule type" value="Genomic_DNA"/>
</dbReference>
<reference evidence="1" key="1">
    <citation type="submission" date="2023-03" db="EMBL/GenBank/DDBJ databases">
        <title>Chromosome-level genomes of two armyworms, Mythimna separata and Mythimna loreyi, provide insights into the biosynthesis and reception of sex pheromones.</title>
        <authorList>
            <person name="Zhao H."/>
        </authorList>
    </citation>
    <scope>NUCLEOTIDE SEQUENCE</scope>
    <source>
        <strain evidence="1">BeijingLab</strain>
    </source>
</reference>
<keyword evidence="2" id="KW-1185">Reference proteome</keyword>
<proteinExistence type="predicted"/>
<organism evidence="1 2">
    <name type="scientific">Mythimna loreyi</name>
    <dbReference type="NCBI Taxonomy" id="667449"/>
    <lineage>
        <taxon>Eukaryota</taxon>
        <taxon>Metazoa</taxon>
        <taxon>Ecdysozoa</taxon>
        <taxon>Arthropoda</taxon>
        <taxon>Hexapoda</taxon>
        <taxon>Insecta</taxon>
        <taxon>Pterygota</taxon>
        <taxon>Neoptera</taxon>
        <taxon>Endopterygota</taxon>
        <taxon>Lepidoptera</taxon>
        <taxon>Glossata</taxon>
        <taxon>Ditrysia</taxon>
        <taxon>Noctuoidea</taxon>
        <taxon>Noctuidae</taxon>
        <taxon>Noctuinae</taxon>
        <taxon>Hadenini</taxon>
        <taxon>Mythimna</taxon>
    </lineage>
</organism>
<comment type="caution">
    <text evidence="1">The sequence shown here is derived from an EMBL/GenBank/DDBJ whole genome shotgun (WGS) entry which is preliminary data.</text>
</comment>
<name>A0ACC2QGG1_9NEOP</name>